<gene>
    <name evidence="2" type="ORF">G7067_04050</name>
</gene>
<feature type="compositionally biased region" description="Polar residues" evidence="1">
    <location>
        <begin position="561"/>
        <end position="584"/>
    </location>
</feature>
<reference evidence="2 3" key="1">
    <citation type="submission" date="2020-03" db="EMBL/GenBank/DDBJ databases">
        <title>Leucobacter sp. nov., isolated from beetles.</title>
        <authorList>
            <person name="Hyun D.-W."/>
            <person name="Bae J.-W."/>
        </authorList>
    </citation>
    <scope>NUCLEOTIDE SEQUENCE [LARGE SCALE GENOMIC DNA]</scope>
    <source>
        <strain evidence="2 3">HDW9B</strain>
    </source>
</reference>
<accession>A0A6G8FGZ5</accession>
<evidence type="ECO:0000313" key="2">
    <source>
        <dbReference type="EMBL" id="QIM15776.1"/>
    </source>
</evidence>
<dbReference type="Proteomes" id="UP000501387">
    <property type="component" value="Chromosome"/>
</dbReference>
<protein>
    <submittedName>
        <fullName evidence="2">Uncharacterized protein</fullName>
    </submittedName>
</protein>
<dbReference type="AlphaFoldDB" id="A0A6G8FGZ5"/>
<name>A0A6G8FGZ5_9MICO</name>
<dbReference type="RefSeq" id="WP_166322185.1">
    <property type="nucleotide sequence ID" value="NZ_CP049934.1"/>
</dbReference>
<evidence type="ECO:0000256" key="1">
    <source>
        <dbReference type="SAM" id="MobiDB-lite"/>
    </source>
</evidence>
<organism evidence="2 3">
    <name type="scientific">Leucobacter insecticola</name>
    <dbReference type="NCBI Taxonomy" id="2714934"/>
    <lineage>
        <taxon>Bacteria</taxon>
        <taxon>Bacillati</taxon>
        <taxon>Actinomycetota</taxon>
        <taxon>Actinomycetes</taxon>
        <taxon>Micrococcales</taxon>
        <taxon>Microbacteriaceae</taxon>
        <taxon>Leucobacter</taxon>
    </lineage>
</organism>
<feature type="region of interest" description="Disordered" evidence="1">
    <location>
        <begin position="617"/>
        <end position="645"/>
    </location>
</feature>
<sequence>MIGRTQELRTAIDLVVSGESVNIVSVRLNGRTTFLAELSKQLESRGWNVISVQGLVSLSSSPLTALQLANVQEETHSGATSALGRFSEGLRRLASAPQSVIIVDDWNDVDEASWGIIDHTRRTTGCSVVMSRLTGTTSNFTPTGLAGSAADASFVVTLPPLRFDELVQLLTARLGAPLDVATAGTIFRKTNGVIGLAVALADAAVREGHMRNVDGVWTAVEDLWSDGIAGLVEGYLEPLEGDALDALEMLSMIGTVDSNTLEELIEWDTVETLETRSYLSFYTTQSNDLVTVQPPLLMDYFLHLPMPARRRRLRAHLSEKLGGKAFPSLSQDLSVLVTTEQQPGADANFARLSTERLGARWLVAKSEWEHAPSQETGLAYILALLSINDPESQVAGIFAATQTPDSGDQIAVERALAYAMWIAIYQGELEAGLSLITETAQKYPKLARAATATAVLLETSMRAVPADYHELFEDTDGAPAWVVARVTEAQMIVLNAVGRFEDSIAMFKERAHSEQRVSFLPSAQYALALLGIGEHAAALNWSLRAYDEARATLDLPRLASTATSPHSRCSARVTMSGQTGSSRPYSRPERTPPLCGSIESQFCTSLGCSRYSAAIKTSARPTPEKQSHWARGPAPTPGSHRRGYRAICSRLQDNRKRL</sequence>
<evidence type="ECO:0000313" key="3">
    <source>
        <dbReference type="Proteomes" id="UP000501387"/>
    </source>
</evidence>
<keyword evidence="3" id="KW-1185">Reference proteome</keyword>
<proteinExistence type="predicted"/>
<feature type="region of interest" description="Disordered" evidence="1">
    <location>
        <begin position="561"/>
        <end position="591"/>
    </location>
</feature>
<dbReference type="KEGG" id="lins:G7067_04050"/>
<dbReference type="EMBL" id="CP049934">
    <property type="protein sequence ID" value="QIM15776.1"/>
    <property type="molecule type" value="Genomic_DNA"/>
</dbReference>